<evidence type="ECO:0000259" key="3">
    <source>
        <dbReference type="Pfam" id="PF06030"/>
    </source>
</evidence>
<name>A0A846ZFN2_9LACO</name>
<evidence type="ECO:0000313" key="6">
    <source>
        <dbReference type="Proteomes" id="UP000590460"/>
    </source>
</evidence>
<protein>
    <submittedName>
        <fullName evidence="5">DUF3324 domain-containing protein</fullName>
    </submittedName>
</protein>
<reference evidence="5 6" key="1">
    <citation type="submission" date="2020-04" db="EMBL/GenBank/DDBJ databases">
        <title>MicrobeNet Type strains.</title>
        <authorList>
            <person name="Nicholson A.C."/>
        </authorList>
    </citation>
    <scope>NUCLEOTIDE SEQUENCE [LARGE SCALE GENOMIC DNA]</scope>
    <source>
        <strain evidence="5 6">CCUG 54536</strain>
    </source>
</reference>
<keyword evidence="1" id="KW-1133">Transmembrane helix</keyword>
<sequence length="340" mass="37364">MKKLYFSLITLLILLMPQIVYADGADFTLAPSQNQYQSGNYNGYFALKMPPKATTTLGITIFNTGKSTDSFDIMANSGVTDFKTSLSYANVPTKGALSVPKNLQFSQIATIPQKKVTIAPGAQTTIQVNIVLPDTSFDGKILGGITVTREMRPDEKAQTGTKNQFAYAIPVVIRQNDQAVTPQLQANHLSIQTKSNETNLAADIQNVTATILNGVTIETKLSDQTGHVVFTKKDANHSIAPQSNFTYLASLSNQTIANGKYTYDMTITDNANHKWTWQKTLTVDQKQSQNINSAAKHNTIKNPINWIFDGMIAMAVMIFLLLGALGYLLFKRQKKTPLSK</sequence>
<evidence type="ECO:0000313" key="5">
    <source>
        <dbReference type="EMBL" id="NKZ17732.1"/>
    </source>
</evidence>
<feature type="transmembrane region" description="Helical" evidence="1">
    <location>
        <begin position="306"/>
        <end position="330"/>
    </location>
</feature>
<gene>
    <name evidence="5" type="ORF">HF966_00785</name>
</gene>
<dbReference type="InterPro" id="IPR021759">
    <property type="entry name" value="WxLIP_HBD"/>
</dbReference>
<keyword evidence="1" id="KW-0472">Membrane</keyword>
<keyword evidence="2" id="KW-0732">Signal</keyword>
<evidence type="ECO:0000259" key="4">
    <source>
        <dbReference type="Pfam" id="PF11797"/>
    </source>
</evidence>
<keyword evidence="1" id="KW-0812">Transmembrane</keyword>
<dbReference type="InterPro" id="IPR010317">
    <property type="entry name" value="WxLIP_PGBD"/>
</dbReference>
<dbReference type="AlphaFoldDB" id="A0A846ZFN2"/>
<dbReference type="RefSeq" id="WP_168675763.1">
    <property type="nucleotide sequence ID" value="NZ_BPKV01000002.1"/>
</dbReference>
<dbReference type="EMBL" id="JAAXPO010000001">
    <property type="protein sequence ID" value="NKZ17732.1"/>
    <property type="molecule type" value="Genomic_DNA"/>
</dbReference>
<dbReference type="Pfam" id="PF11797">
    <property type="entry name" value="WxLIP_HBD"/>
    <property type="match status" value="1"/>
</dbReference>
<comment type="caution">
    <text evidence="5">The sequence shown here is derived from an EMBL/GenBank/DDBJ whole genome shotgun (WGS) entry which is preliminary data.</text>
</comment>
<accession>A0A846ZFN2</accession>
<organism evidence="5 6">
    <name type="scientific">Leuconostoc holzapfelii</name>
    <dbReference type="NCBI Taxonomy" id="434464"/>
    <lineage>
        <taxon>Bacteria</taxon>
        <taxon>Bacillati</taxon>
        <taxon>Bacillota</taxon>
        <taxon>Bacilli</taxon>
        <taxon>Lactobacillales</taxon>
        <taxon>Lactobacillaceae</taxon>
        <taxon>Leuconostoc</taxon>
    </lineage>
</organism>
<feature type="chain" id="PRO_5032949629" evidence="2">
    <location>
        <begin position="23"/>
        <end position="340"/>
    </location>
</feature>
<evidence type="ECO:0000256" key="1">
    <source>
        <dbReference type="SAM" id="Phobius"/>
    </source>
</evidence>
<dbReference type="Proteomes" id="UP000590460">
    <property type="component" value="Unassembled WGS sequence"/>
</dbReference>
<feature type="domain" description="WxL Interacting Protein host binding" evidence="4">
    <location>
        <begin position="158"/>
        <end position="292"/>
    </location>
</feature>
<evidence type="ECO:0000256" key="2">
    <source>
        <dbReference type="SAM" id="SignalP"/>
    </source>
</evidence>
<proteinExistence type="predicted"/>
<dbReference type="Pfam" id="PF06030">
    <property type="entry name" value="WxLIP_PGBD"/>
    <property type="match status" value="1"/>
</dbReference>
<feature type="domain" description="WxL Interacting Protein peptidoglycan binding" evidence="3">
    <location>
        <begin position="27"/>
        <end position="148"/>
    </location>
</feature>
<feature type="signal peptide" evidence="2">
    <location>
        <begin position="1"/>
        <end position="22"/>
    </location>
</feature>